<dbReference type="AlphaFoldDB" id="B1BWC3"/>
<evidence type="ECO:0000313" key="1">
    <source>
        <dbReference type="EMBL" id="EDT14000.1"/>
    </source>
</evidence>
<sequence>MKPILFNTAMVRAILDGEKTCTRRIIKGASTAYEPLGYVLYPTDDKNLGNLVLGVGGAKVCYAKPPFKVGDILYVRETCTNTLTPDGNVGFAYKADGEPKNFLWWGNAKKGKWEVWMPSIHMPKEAARIFLKVTSVRAERLKDITDEGCLNEGIREFTKDGVVKKYDTEPNMYSWEKMPRTPREAFEKLWNSTLQLKGKWNGWTNLFEFNPWVWVIEFESLANEINEEIKELE</sequence>
<reference evidence="1 2" key="1">
    <citation type="submission" date="2007-07" db="EMBL/GenBank/DDBJ databases">
        <title>Annotation of Clostridium perfringens E str. JGS1987.</title>
        <authorList>
            <person name="Paulsen I."/>
            <person name="Sebastian Y."/>
        </authorList>
    </citation>
    <scope>NUCLEOTIDE SEQUENCE [LARGE SCALE GENOMIC DNA]</scope>
    <source>
        <strain evidence="2">E str. JGS1987</strain>
    </source>
</reference>
<dbReference type="RefSeq" id="WP_003465493.1">
    <property type="nucleotide sequence ID" value="NZ_ABDW01000031.1"/>
</dbReference>
<dbReference type="Proteomes" id="UP000005337">
    <property type="component" value="Unassembled WGS sequence"/>
</dbReference>
<protein>
    <submittedName>
        <fullName evidence="1">Upf86.8</fullName>
    </submittedName>
</protein>
<name>B1BWC3_CLOPF</name>
<gene>
    <name evidence="1" type="ORF">AC3_1819</name>
</gene>
<organism evidence="1 2">
    <name type="scientific">Clostridium perfringens E str. JGS1987</name>
    <dbReference type="NCBI Taxonomy" id="451755"/>
    <lineage>
        <taxon>Bacteria</taxon>
        <taxon>Bacillati</taxon>
        <taxon>Bacillota</taxon>
        <taxon>Clostridia</taxon>
        <taxon>Eubacteriales</taxon>
        <taxon>Clostridiaceae</taxon>
        <taxon>Clostridium</taxon>
    </lineage>
</organism>
<accession>B1BWC3</accession>
<evidence type="ECO:0000313" key="2">
    <source>
        <dbReference type="Proteomes" id="UP000005337"/>
    </source>
</evidence>
<proteinExistence type="predicted"/>
<comment type="caution">
    <text evidence="1">The sequence shown here is derived from an EMBL/GenBank/DDBJ whole genome shotgun (WGS) entry which is preliminary data.</text>
</comment>
<dbReference type="EMBL" id="ABDW01000031">
    <property type="protein sequence ID" value="EDT14000.1"/>
    <property type="molecule type" value="Genomic_DNA"/>
</dbReference>